<organism evidence="1 2">
    <name type="scientific">Nephila pilipes</name>
    <name type="common">Giant wood spider</name>
    <name type="synonym">Nephila maculata</name>
    <dbReference type="NCBI Taxonomy" id="299642"/>
    <lineage>
        <taxon>Eukaryota</taxon>
        <taxon>Metazoa</taxon>
        <taxon>Ecdysozoa</taxon>
        <taxon>Arthropoda</taxon>
        <taxon>Chelicerata</taxon>
        <taxon>Arachnida</taxon>
        <taxon>Araneae</taxon>
        <taxon>Araneomorphae</taxon>
        <taxon>Entelegynae</taxon>
        <taxon>Araneoidea</taxon>
        <taxon>Nephilidae</taxon>
        <taxon>Nephila</taxon>
    </lineage>
</organism>
<sequence length="181" mass="20886">MSWPSSELSIPEEAFLERRKTVVTNLITENEKFSERFLYFSSYKRIFRLTTYVLRFCNNIKANSKKLIDEILCEEIARIENTLIKIIQSEWPAEIHNIESVATVRVANGEIMRPLQKIYSLELSSADNHIEVPQKAETIPETVSSDIEVLEDVKVELNSSIKNSKQSPSRAYKTHGLMNCF</sequence>
<gene>
    <name evidence="1" type="primary">AVEN_182007_1</name>
    <name evidence="1" type="ORF">NPIL_637661</name>
</gene>
<dbReference type="EMBL" id="BMAW01073542">
    <property type="protein sequence ID" value="GFT88188.1"/>
    <property type="molecule type" value="Genomic_DNA"/>
</dbReference>
<dbReference type="Proteomes" id="UP000887013">
    <property type="component" value="Unassembled WGS sequence"/>
</dbReference>
<comment type="caution">
    <text evidence="1">The sequence shown here is derived from an EMBL/GenBank/DDBJ whole genome shotgun (WGS) entry which is preliminary data.</text>
</comment>
<name>A0A8X6PXA7_NEPPI</name>
<proteinExistence type="predicted"/>
<keyword evidence="2" id="KW-1185">Reference proteome</keyword>
<evidence type="ECO:0000313" key="1">
    <source>
        <dbReference type="EMBL" id="GFT88188.1"/>
    </source>
</evidence>
<dbReference type="AlphaFoldDB" id="A0A8X6PXA7"/>
<evidence type="ECO:0000313" key="2">
    <source>
        <dbReference type="Proteomes" id="UP000887013"/>
    </source>
</evidence>
<accession>A0A8X6PXA7</accession>
<reference evidence="1" key="1">
    <citation type="submission" date="2020-08" db="EMBL/GenBank/DDBJ databases">
        <title>Multicomponent nature underlies the extraordinary mechanical properties of spider dragline silk.</title>
        <authorList>
            <person name="Kono N."/>
            <person name="Nakamura H."/>
            <person name="Mori M."/>
            <person name="Yoshida Y."/>
            <person name="Ohtoshi R."/>
            <person name="Malay A.D."/>
            <person name="Moran D.A.P."/>
            <person name="Tomita M."/>
            <person name="Numata K."/>
            <person name="Arakawa K."/>
        </authorList>
    </citation>
    <scope>NUCLEOTIDE SEQUENCE</scope>
</reference>
<protein>
    <submittedName>
        <fullName evidence="1">Integrase catalytic domain-containing protein</fullName>
    </submittedName>
</protein>